<keyword evidence="8" id="KW-0479">Metal-binding</keyword>
<dbReference type="Gene3D" id="3.10.620.30">
    <property type="match status" value="1"/>
</dbReference>
<dbReference type="AlphaFoldDB" id="A0AAD6LZJ0"/>
<evidence type="ECO:0000259" key="11">
    <source>
        <dbReference type="SMART" id="SM00460"/>
    </source>
</evidence>
<dbReference type="Proteomes" id="UP001164929">
    <property type="component" value="Chromosome 13"/>
</dbReference>
<gene>
    <name evidence="12" type="ORF">NC653_030715</name>
</gene>
<evidence type="ECO:0000256" key="9">
    <source>
        <dbReference type="ARBA" id="ARBA00022833"/>
    </source>
</evidence>
<dbReference type="SMART" id="SM00460">
    <property type="entry name" value="TGc"/>
    <property type="match status" value="1"/>
</dbReference>
<dbReference type="Gene3D" id="2.60.120.260">
    <property type="entry name" value="Galactose-binding domain-like"/>
    <property type="match status" value="1"/>
</dbReference>
<dbReference type="SUPFAM" id="SSF54001">
    <property type="entry name" value="Cysteine proteinases"/>
    <property type="match status" value="1"/>
</dbReference>
<proteinExistence type="inferred from homology"/>
<dbReference type="FunFam" id="2.60.120.260:FF:000110">
    <property type="entry name" value="Peptide-N(4)-(N-acetyl-beta-glucosaminyl)asparagine amidase"/>
    <property type="match status" value="1"/>
</dbReference>
<dbReference type="GO" id="GO:0000224">
    <property type="term" value="F:peptide-N4-(N-acetyl-beta-glucosaminyl)asparagine amidase activity"/>
    <property type="evidence" value="ECO:0007669"/>
    <property type="project" value="UniProtKB-EC"/>
</dbReference>
<dbReference type="PANTHER" id="PTHR48440:SF1">
    <property type="entry name" value="PAW DOMAIN-CONTAINING PROTEIN"/>
    <property type="match status" value="1"/>
</dbReference>
<comment type="caution">
    <text evidence="12">The sequence shown here is derived from an EMBL/GenBank/DDBJ whole genome shotgun (WGS) entry which is preliminary data.</text>
</comment>
<comment type="subcellular location">
    <subcellularLocation>
        <location evidence="3">Cytoplasm</location>
    </subcellularLocation>
</comment>
<name>A0AAD6LZJ0_9ROSI</name>
<comment type="cofactor">
    <cofactor evidence="2">
        <name>Zn(2+)</name>
        <dbReference type="ChEBI" id="CHEBI:29105"/>
    </cofactor>
</comment>
<accession>A0AAD6LZJ0</accession>
<feature type="domain" description="Transglutaminase-like" evidence="11">
    <location>
        <begin position="307"/>
        <end position="362"/>
    </location>
</feature>
<keyword evidence="9" id="KW-0862">Zinc</keyword>
<dbReference type="Gene3D" id="2.20.25.10">
    <property type="match status" value="1"/>
</dbReference>
<dbReference type="GO" id="GO:0046872">
    <property type="term" value="F:metal ion binding"/>
    <property type="evidence" value="ECO:0007669"/>
    <property type="project" value="UniProtKB-KW"/>
</dbReference>
<evidence type="ECO:0000256" key="6">
    <source>
        <dbReference type="ARBA" id="ARBA00018546"/>
    </source>
</evidence>
<dbReference type="EC" id="3.5.1.52" evidence="5"/>
<comment type="catalytic activity">
    <reaction evidence="1">
        <text>Hydrolysis of an N(4)-(acetyl-beta-D-glucosaminyl)asparagine residue in which the glucosamine residue may be further glycosylated, to yield a (substituted) N-acetyl-beta-D-glucosaminylamine and a peptide containing an aspartate residue.</text>
        <dbReference type="EC" id="3.5.1.52"/>
    </reaction>
</comment>
<comment type="similarity">
    <text evidence="4">Belongs to the transglutaminase-like superfamily. PNGase family.</text>
</comment>
<organism evidence="12 13">
    <name type="scientific">Populus alba x Populus x berolinensis</name>
    <dbReference type="NCBI Taxonomy" id="444605"/>
    <lineage>
        <taxon>Eukaryota</taxon>
        <taxon>Viridiplantae</taxon>
        <taxon>Streptophyta</taxon>
        <taxon>Embryophyta</taxon>
        <taxon>Tracheophyta</taxon>
        <taxon>Spermatophyta</taxon>
        <taxon>Magnoliopsida</taxon>
        <taxon>eudicotyledons</taxon>
        <taxon>Gunneridae</taxon>
        <taxon>Pentapetalae</taxon>
        <taxon>rosids</taxon>
        <taxon>fabids</taxon>
        <taxon>Malpighiales</taxon>
        <taxon>Salicaceae</taxon>
        <taxon>Saliceae</taxon>
        <taxon>Populus</taxon>
    </lineage>
</organism>
<sequence length="777" mass="88220">MVARQFIVSHKDSIFDVDYDTDDGLEVFKIQLFSLTSIPPHLQQITGEDDDQVVSDDSDLTGMSNKLKLIKINEEEKEVKLQESIAAVVAQQNEEESIRDVPNFAAAAAVVMHLCIKTILGGDDVSDGSDVVHVSNELKELFSSAADLMKSDEELARMLQEEEEALMLQEFAVSEQREEIGQKIRPYISQVQMYEDPVRQEAARKTVPREELEEKALVSLAKEGNFKPSKTEQDHAFLLQLLFWFKQSFRWVNEPPCDGCGNDTVAQGMDVALPSETQYGAARVEIYRCNSCSRITRFPRYNDPLKLVETRRGRCGEWANCFTLYCRAFGYESRLILDFTDHVWTECFSEFLGRWMHLDPCEGVFDRPLLYEKGWNKKLNYVIAIAKDGVYDVTKRYTRKWVEVLSRRNITREPDLLATLHSMTRECRRSFTTQILSVLEDRDKIESEELERSLCSTDDSSVSLPGRQSGNKEWRIARSEIGSDDRCSLSCTSCPIRVCIDEHVTKIYNAFSPLLSRCVDHSLPKSRIVEIMKIFKGILVELGNSSYKTRRTSINPFILHLLPYFEELINALSLKSEIDTDGKVDICLAADPVNTSLGLPVVLDALDDLINVLNNFDNISKVSLSWPLIKVKRIHSGSVLASGEELPSGIATSAFDGLRTSKWEEPDGARGCWIVYKLSDNQMHKLVAYDIMSANDAPERDPMDWVLEGSHDGGSSWCILDKQTSQMFKNRFERKSFKINSDTVPCNTFRFQFLAARDVQSNSRLQLGSIDLYASSD</sequence>
<dbReference type="PANTHER" id="PTHR48440">
    <property type="match status" value="1"/>
</dbReference>
<reference evidence="12" key="1">
    <citation type="journal article" date="2023" name="Mol. Ecol. Resour.">
        <title>Chromosome-level genome assembly of a triploid poplar Populus alba 'Berolinensis'.</title>
        <authorList>
            <person name="Chen S."/>
            <person name="Yu Y."/>
            <person name="Wang X."/>
            <person name="Wang S."/>
            <person name="Zhang T."/>
            <person name="Zhou Y."/>
            <person name="He R."/>
            <person name="Meng N."/>
            <person name="Wang Y."/>
            <person name="Liu W."/>
            <person name="Liu Z."/>
            <person name="Liu J."/>
            <person name="Guo Q."/>
            <person name="Huang H."/>
            <person name="Sederoff R.R."/>
            <person name="Wang G."/>
            <person name="Qu G."/>
            <person name="Chen S."/>
        </authorList>
    </citation>
    <scope>NUCLEOTIDE SEQUENCE</scope>
    <source>
        <strain evidence="12">SC-2020</strain>
    </source>
</reference>
<evidence type="ECO:0000256" key="10">
    <source>
        <dbReference type="ARBA" id="ARBA00032901"/>
    </source>
</evidence>
<evidence type="ECO:0000256" key="2">
    <source>
        <dbReference type="ARBA" id="ARBA00001947"/>
    </source>
</evidence>
<keyword evidence="13" id="KW-1185">Reference proteome</keyword>
<keyword evidence="7" id="KW-0963">Cytoplasm</keyword>
<dbReference type="SUPFAM" id="SSF49785">
    <property type="entry name" value="Galactose-binding domain-like"/>
    <property type="match status" value="1"/>
</dbReference>
<dbReference type="Pfam" id="PF01841">
    <property type="entry name" value="Transglut_core"/>
    <property type="match status" value="1"/>
</dbReference>
<evidence type="ECO:0000256" key="8">
    <source>
        <dbReference type="ARBA" id="ARBA00022723"/>
    </source>
</evidence>
<dbReference type="GO" id="GO:0005737">
    <property type="term" value="C:cytoplasm"/>
    <property type="evidence" value="ECO:0007669"/>
    <property type="project" value="UniProtKB-SubCell"/>
</dbReference>
<dbReference type="EMBL" id="JAQIZT010000013">
    <property type="protein sequence ID" value="KAJ6974672.1"/>
    <property type="molecule type" value="Genomic_DNA"/>
</dbReference>
<dbReference type="InterPro" id="IPR038765">
    <property type="entry name" value="Papain-like_cys_pep_sf"/>
</dbReference>
<dbReference type="InterPro" id="IPR002931">
    <property type="entry name" value="Transglutaminase-like"/>
</dbReference>
<evidence type="ECO:0000256" key="5">
    <source>
        <dbReference type="ARBA" id="ARBA00012158"/>
    </source>
</evidence>
<evidence type="ECO:0000256" key="7">
    <source>
        <dbReference type="ARBA" id="ARBA00022490"/>
    </source>
</evidence>
<dbReference type="InterPro" id="IPR008979">
    <property type="entry name" value="Galactose-bd-like_sf"/>
</dbReference>
<evidence type="ECO:0000313" key="13">
    <source>
        <dbReference type="Proteomes" id="UP001164929"/>
    </source>
</evidence>
<evidence type="ECO:0000313" key="12">
    <source>
        <dbReference type="EMBL" id="KAJ6974672.1"/>
    </source>
</evidence>
<dbReference type="FunFam" id="2.20.25.10:FF:000011">
    <property type="entry name" value="peptide-N(4)-(N-acetyl-beta- glucosaminyl)asparagine amidase"/>
    <property type="match status" value="1"/>
</dbReference>
<evidence type="ECO:0000256" key="3">
    <source>
        <dbReference type="ARBA" id="ARBA00004496"/>
    </source>
</evidence>
<protein>
    <recommendedName>
        <fullName evidence="6">Peptide-N(4)-(N-acetyl-beta-glucosaminyl)asparagine amidase</fullName>
        <ecNumber evidence="5">3.5.1.52</ecNumber>
    </recommendedName>
    <alternativeName>
        <fullName evidence="10">Peptide:N-glycanase</fullName>
    </alternativeName>
</protein>
<evidence type="ECO:0000256" key="4">
    <source>
        <dbReference type="ARBA" id="ARBA00009390"/>
    </source>
</evidence>
<evidence type="ECO:0000256" key="1">
    <source>
        <dbReference type="ARBA" id="ARBA00001650"/>
    </source>
</evidence>